<dbReference type="EMBL" id="JAQQAF010000002">
    <property type="protein sequence ID" value="KAJ8504890.1"/>
    <property type="molecule type" value="Genomic_DNA"/>
</dbReference>
<keyword evidence="4" id="KW-1185">Reference proteome</keyword>
<evidence type="ECO:0000259" key="2">
    <source>
        <dbReference type="Pfam" id="PF01764"/>
    </source>
</evidence>
<feature type="region of interest" description="Disordered" evidence="1">
    <location>
        <begin position="296"/>
        <end position="324"/>
    </location>
</feature>
<feature type="region of interest" description="Disordered" evidence="1">
    <location>
        <begin position="233"/>
        <end position="270"/>
    </location>
</feature>
<dbReference type="AlphaFoldDB" id="A0AAV8RPY0"/>
<feature type="compositionally biased region" description="Low complexity" evidence="1">
    <location>
        <begin position="236"/>
        <end position="249"/>
    </location>
</feature>
<dbReference type="Gene3D" id="3.40.50.1820">
    <property type="entry name" value="alpha/beta hydrolase"/>
    <property type="match status" value="1"/>
</dbReference>
<protein>
    <recommendedName>
        <fullName evidence="2">Fungal lipase-type domain-containing protein</fullName>
    </recommendedName>
</protein>
<name>A0AAV8RPY0_ENSVE</name>
<proteinExistence type="predicted"/>
<dbReference type="Pfam" id="PF01764">
    <property type="entry name" value="Lipase_3"/>
    <property type="match status" value="1"/>
</dbReference>
<dbReference type="CDD" id="cd00519">
    <property type="entry name" value="Lipase_3"/>
    <property type="match status" value="1"/>
</dbReference>
<dbReference type="InterPro" id="IPR002921">
    <property type="entry name" value="Fungal_lipase-type"/>
</dbReference>
<evidence type="ECO:0000313" key="3">
    <source>
        <dbReference type="EMBL" id="KAJ8504890.1"/>
    </source>
</evidence>
<dbReference type="SUPFAM" id="SSF53474">
    <property type="entry name" value="alpha/beta-Hydrolases"/>
    <property type="match status" value="1"/>
</dbReference>
<evidence type="ECO:0000313" key="4">
    <source>
        <dbReference type="Proteomes" id="UP001222027"/>
    </source>
</evidence>
<dbReference type="GO" id="GO:0008970">
    <property type="term" value="F:phospholipase A1 activity"/>
    <property type="evidence" value="ECO:0007669"/>
    <property type="project" value="InterPro"/>
</dbReference>
<feature type="compositionally biased region" description="Basic and acidic residues" evidence="1">
    <location>
        <begin position="300"/>
        <end position="317"/>
    </location>
</feature>
<reference evidence="3 4" key="1">
    <citation type="submission" date="2022-12" db="EMBL/GenBank/DDBJ databases">
        <title>Chromosome-scale assembly of the Ensete ventricosum genome.</title>
        <authorList>
            <person name="Dussert Y."/>
            <person name="Stocks J."/>
            <person name="Wendawek A."/>
            <person name="Woldeyes F."/>
            <person name="Nichols R.A."/>
            <person name="Borrell J.S."/>
        </authorList>
    </citation>
    <scope>NUCLEOTIDE SEQUENCE [LARGE SCALE GENOMIC DNA]</scope>
    <source>
        <strain evidence="4">cv. Maze</strain>
        <tissue evidence="3">Seeds</tissue>
    </source>
</reference>
<comment type="caution">
    <text evidence="3">The sequence shown here is derived from an EMBL/GenBank/DDBJ whole genome shotgun (WGS) entry which is preliminary data.</text>
</comment>
<dbReference type="InterPro" id="IPR029058">
    <property type="entry name" value="AB_hydrolase_fold"/>
</dbReference>
<feature type="domain" description="Fungal lipase-type" evidence="2">
    <location>
        <begin position="374"/>
        <end position="511"/>
    </location>
</feature>
<dbReference type="Proteomes" id="UP001222027">
    <property type="component" value="Unassembled WGS sequence"/>
</dbReference>
<gene>
    <name evidence="3" type="ORF">OPV22_005776</name>
</gene>
<evidence type="ECO:0000256" key="1">
    <source>
        <dbReference type="SAM" id="MobiDB-lite"/>
    </source>
</evidence>
<dbReference type="PANTHER" id="PTHR46483">
    <property type="entry name" value="PHOSPHOLIPASE A1 PLIP2, CHLOROPLASTIC"/>
    <property type="match status" value="1"/>
</dbReference>
<dbReference type="PANTHER" id="PTHR46483:SF4">
    <property type="entry name" value="PHOSPHOLIPASE A1 PLIP2, CHLOROPLASTIC"/>
    <property type="match status" value="1"/>
</dbReference>
<accession>A0AAV8RPY0</accession>
<dbReference type="GO" id="GO:0006629">
    <property type="term" value="P:lipid metabolic process"/>
    <property type="evidence" value="ECO:0007669"/>
    <property type="project" value="InterPro"/>
</dbReference>
<dbReference type="InterPro" id="IPR043367">
    <property type="entry name" value="PLIP1/2/3"/>
</dbReference>
<organism evidence="3 4">
    <name type="scientific">Ensete ventricosum</name>
    <name type="common">Abyssinian banana</name>
    <name type="synonym">Musa ensete</name>
    <dbReference type="NCBI Taxonomy" id="4639"/>
    <lineage>
        <taxon>Eukaryota</taxon>
        <taxon>Viridiplantae</taxon>
        <taxon>Streptophyta</taxon>
        <taxon>Embryophyta</taxon>
        <taxon>Tracheophyta</taxon>
        <taxon>Spermatophyta</taxon>
        <taxon>Magnoliopsida</taxon>
        <taxon>Liliopsida</taxon>
        <taxon>Zingiberales</taxon>
        <taxon>Musaceae</taxon>
        <taxon>Ensete</taxon>
    </lineage>
</organism>
<sequence>MDGLMLMKGVPSTGLAVGRDVAARHHLPAAKVYALGPRAAAGSDGNTVEASAPCVAAKRSYIFPLRLRRLWPDEGETVADKGSDEVAAAEKVEKSVALEEEEQEAVTEVAEHRRDNWVLKILRVTSMWAEREEPEAGGDREVAAVEDGDRCVGCESSLEDGSEGCVVEDEEEEKKVFDRESFSRLLRRVSLAEAELYAKMAYLGSLAYIVSKIKPKNLLKCYGLRFVTSSLEKKSTSLSSDEQQEPSQDQELKEEVHEVEENDKRKGNSTGISASAAYQIAASAASYLQSQTMGILPGKTETDKDPIEGSSKNKEGRTLSPEEASFMATTNSVTAVVAGKEEMRQAIAKDLNTAKSLPCEWYICDDDKSATRYFVIQGSETLASWQTNLLFEPVQFEGLDVPVHRGIYEAAKGMYHQMLPEIRSHLKSHGQSATLRFTGHSLGGSLALLVNLMLLIRGEAPPSSLLPVITFGAPSIMCGGDNLLRKLGLPKYHVQAITMHRDIVPRAFSCNYPDHVAKILKAVNGNFRDHPCLKNQKLLYGPMGQLLILQPEEKFSPCHDLLPPGNGLYILGNSLEHSNDSERLLHAATLAFLNSPHPLEILSDRSAYGSEGTVYRDHDTNSYLRSVRGVIRQEFKLIRKVKREQRRKIWWPLVATQDIHPRVVSTRSAGSTISTQRNFSFAGAIHGGKQTLKQFARLVTSQ</sequence>